<evidence type="ECO:0000256" key="4">
    <source>
        <dbReference type="PROSITE-ProRule" id="PRU00335"/>
    </source>
</evidence>
<dbReference type="PANTHER" id="PTHR30055:SF200">
    <property type="entry name" value="HTH-TYPE TRANSCRIPTIONAL REPRESSOR BDCR"/>
    <property type="match status" value="1"/>
</dbReference>
<dbReference type="InterPro" id="IPR050109">
    <property type="entry name" value="HTH-type_TetR-like_transc_reg"/>
</dbReference>
<evidence type="ECO:0000259" key="6">
    <source>
        <dbReference type="PROSITE" id="PS50977"/>
    </source>
</evidence>
<feature type="domain" description="HTH tetR-type" evidence="6">
    <location>
        <begin position="29"/>
        <end position="89"/>
    </location>
</feature>
<feature type="region of interest" description="Disordered" evidence="5">
    <location>
        <begin position="1"/>
        <end position="29"/>
    </location>
</feature>
<reference evidence="7 8" key="1">
    <citation type="submission" date="2018-05" db="EMBL/GenBank/DDBJ databases">
        <title>Streptomyces venezuelae.</title>
        <authorList>
            <person name="Kim W."/>
            <person name="Lee N."/>
            <person name="Cho B.-K."/>
        </authorList>
    </citation>
    <scope>NUCLEOTIDE SEQUENCE [LARGE SCALE GENOMIC DNA]</scope>
    <source>
        <strain evidence="7 8">ATCC 14585</strain>
    </source>
</reference>
<feature type="compositionally biased region" description="Low complexity" evidence="5">
    <location>
        <begin position="1"/>
        <end position="11"/>
    </location>
</feature>
<dbReference type="InterPro" id="IPR001647">
    <property type="entry name" value="HTH_TetR"/>
</dbReference>
<protein>
    <submittedName>
        <fullName evidence="7">TetR family transcriptional regulator</fullName>
    </submittedName>
</protein>
<accession>A0A5P2CC18</accession>
<dbReference type="InterPro" id="IPR009057">
    <property type="entry name" value="Homeodomain-like_sf"/>
</dbReference>
<dbReference type="RefSeq" id="WP_150182578.1">
    <property type="nucleotide sequence ID" value="NZ_CP029191.1"/>
</dbReference>
<dbReference type="Gene3D" id="1.10.357.10">
    <property type="entry name" value="Tetracycline Repressor, domain 2"/>
    <property type="match status" value="1"/>
</dbReference>
<dbReference type="SUPFAM" id="SSF48498">
    <property type="entry name" value="Tetracyclin repressor-like, C-terminal domain"/>
    <property type="match status" value="1"/>
</dbReference>
<dbReference type="GO" id="GO:0000976">
    <property type="term" value="F:transcription cis-regulatory region binding"/>
    <property type="evidence" value="ECO:0007669"/>
    <property type="project" value="TreeGrafter"/>
</dbReference>
<dbReference type="InterPro" id="IPR036271">
    <property type="entry name" value="Tet_transcr_reg_TetR-rel_C_sf"/>
</dbReference>
<dbReference type="PANTHER" id="PTHR30055">
    <property type="entry name" value="HTH-TYPE TRANSCRIPTIONAL REGULATOR RUTR"/>
    <property type="match status" value="1"/>
</dbReference>
<gene>
    <name evidence="7" type="ORF">DEJ49_04410</name>
</gene>
<sequence length="228" mass="24538">MSATTGEATTGGATGGGATARRPSRVAKLPPRERILDAAEELFQSEGIRRVGVQAIADRAETTKAAIYRHFETKDALVAEWLRIVAADYQAAFDRVEATHPDAPREQILGLARFIAEGLPTLSYRGCPFINSLAELPDRSHPARQVIEEHKARQTRRLVALCEEAGLTDPAQTAAEITFLLEGAQVSTQNGSIDRIGDRLLGIVEALLDRCAPPPARTAPDSPPPGRS</sequence>
<keyword evidence="2 4" id="KW-0238">DNA-binding</keyword>
<dbReference type="InterPro" id="IPR011075">
    <property type="entry name" value="TetR_C"/>
</dbReference>
<keyword evidence="1" id="KW-0805">Transcription regulation</keyword>
<dbReference type="Proteomes" id="UP000324015">
    <property type="component" value="Chromosome"/>
</dbReference>
<evidence type="ECO:0000256" key="1">
    <source>
        <dbReference type="ARBA" id="ARBA00023015"/>
    </source>
</evidence>
<dbReference type="GO" id="GO:0003700">
    <property type="term" value="F:DNA-binding transcription factor activity"/>
    <property type="evidence" value="ECO:0007669"/>
    <property type="project" value="TreeGrafter"/>
</dbReference>
<dbReference type="EMBL" id="CP029191">
    <property type="protein sequence ID" value="QES40324.1"/>
    <property type="molecule type" value="Genomic_DNA"/>
</dbReference>
<dbReference type="SUPFAM" id="SSF46689">
    <property type="entry name" value="Homeodomain-like"/>
    <property type="match status" value="1"/>
</dbReference>
<evidence type="ECO:0000313" key="7">
    <source>
        <dbReference type="EMBL" id="QES40324.1"/>
    </source>
</evidence>
<name>A0A5P2CC18_STRVZ</name>
<evidence type="ECO:0000256" key="5">
    <source>
        <dbReference type="SAM" id="MobiDB-lite"/>
    </source>
</evidence>
<dbReference type="AlphaFoldDB" id="A0A5P2CC18"/>
<proteinExistence type="predicted"/>
<dbReference type="PROSITE" id="PS50977">
    <property type="entry name" value="HTH_TETR_2"/>
    <property type="match status" value="1"/>
</dbReference>
<keyword evidence="3" id="KW-0804">Transcription</keyword>
<feature type="DNA-binding region" description="H-T-H motif" evidence="4">
    <location>
        <begin position="52"/>
        <end position="71"/>
    </location>
</feature>
<dbReference type="Pfam" id="PF00440">
    <property type="entry name" value="TetR_N"/>
    <property type="match status" value="1"/>
</dbReference>
<dbReference type="Pfam" id="PF16925">
    <property type="entry name" value="TetR_C_13"/>
    <property type="match status" value="1"/>
</dbReference>
<evidence type="ECO:0000256" key="2">
    <source>
        <dbReference type="ARBA" id="ARBA00023125"/>
    </source>
</evidence>
<dbReference type="PRINTS" id="PR00455">
    <property type="entry name" value="HTHTETR"/>
</dbReference>
<organism evidence="7 8">
    <name type="scientific">Streptomyces venezuelae</name>
    <dbReference type="NCBI Taxonomy" id="54571"/>
    <lineage>
        <taxon>Bacteria</taxon>
        <taxon>Bacillati</taxon>
        <taxon>Actinomycetota</taxon>
        <taxon>Actinomycetes</taxon>
        <taxon>Kitasatosporales</taxon>
        <taxon>Streptomycetaceae</taxon>
        <taxon>Streptomyces</taxon>
    </lineage>
</organism>
<evidence type="ECO:0000313" key="8">
    <source>
        <dbReference type="Proteomes" id="UP000324015"/>
    </source>
</evidence>
<evidence type="ECO:0000256" key="3">
    <source>
        <dbReference type="ARBA" id="ARBA00023163"/>
    </source>
</evidence>